<evidence type="ECO:0000256" key="1">
    <source>
        <dbReference type="SAM" id="Phobius"/>
    </source>
</evidence>
<organism evidence="2">
    <name type="scientific">bioreactor metagenome</name>
    <dbReference type="NCBI Taxonomy" id="1076179"/>
    <lineage>
        <taxon>unclassified sequences</taxon>
        <taxon>metagenomes</taxon>
        <taxon>ecological metagenomes</taxon>
    </lineage>
</organism>
<sequence>METIKLLKKIYWGFYLFLIGIINPIQIIASKWEFITSSLPIFVISIIIILIAISIIFSIGLSLMFIERNWIYIIGICIILLFLGKSMINESVSGFLFHITTDWIPLYYYFKKLNKPLQ</sequence>
<proteinExistence type="predicted"/>
<keyword evidence="1" id="KW-1133">Transmembrane helix</keyword>
<feature type="transmembrane region" description="Helical" evidence="1">
    <location>
        <begin position="12"/>
        <end position="29"/>
    </location>
</feature>
<comment type="caution">
    <text evidence="2">The sequence shown here is derived from an EMBL/GenBank/DDBJ whole genome shotgun (WGS) entry which is preliminary data.</text>
</comment>
<accession>A0A644SR94</accession>
<evidence type="ECO:0000313" key="2">
    <source>
        <dbReference type="EMBL" id="MPL56817.1"/>
    </source>
</evidence>
<name>A0A644SR94_9ZZZZ</name>
<feature type="transmembrane region" description="Helical" evidence="1">
    <location>
        <begin position="41"/>
        <end position="63"/>
    </location>
</feature>
<keyword evidence="1" id="KW-0472">Membrane</keyword>
<protein>
    <submittedName>
        <fullName evidence="2">Uncharacterized protein</fullName>
    </submittedName>
</protein>
<keyword evidence="1" id="KW-0812">Transmembrane</keyword>
<gene>
    <name evidence="2" type="ORF">SDC9_02307</name>
</gene>
<reference evidence="2" key="1">
    <citation type="submission" date="2019-08" db="EMBL/GenBank/DDBJ databases">
        <authorList>
            <person name="Kucharzyk K."/>
            <person name="Murdoch R.W."/>
            <person name="Higgins S."/>
            <person name="Loffler F."/>
        </authorList>
    </citation>
    <scope>NUCLEOTIDE SEQUENCE</scope>
</reference>
<dbReference type="EMBL" id="VSSQ01000003">
    <property type="protein sequence ID" value="MPL56817.1"/>
    <property type="molecule type" value="Genomic_DNA"/>
</dbReference>
<feature type="transmembrane region" description="Helical" evidence="1">
    <location>
        <begin position="70"/>
        <end position="88"/>
    </location>
</feature>
<dbReference type="AlphaFoldDB" id="A0A644SR94"/>